<dbReference type="SUPFAM" id="SSF51215">
    <property type="entry name" value="Regulatory protein AraC"/>
    <property type="match status" value="1"/>
</dbReference>
<dbReference type="RefSeq" id="WP_249104119.1">
    <property type="nucleotide sequence ID" value="NZ_JAMAST010000031.1"/>
</dbReference>
<keyword evidence="2" id="KW-0238">DNA-binding</keyword>
<dbReference type="PANTHER" id="PTHR43280:SF2">
    <property type="entry name" value="HTH-TYPE TRANSCRIPTIONAL REGULATOR EXSA"/>
    <property type="match status" value="1"/>
</dbReference>
<dbReference type="Gene3D" id="1.10.10.60">
    <property type="entry name" value="Homeodomain-like"/>
    <property type="match status" value="2"/>
</dbReference>
<feature type="domain" description="HTH araC/xylS-type" evidence="4">
    <location>
        <begin position="203"/>
        <end position="279"/>
    </location>
</feature>
<feature type="non-terminal residue" evidence="5">
    <location>
        <position position="279"/>
    </location>
</feature>
<dbReference type="InterPro" id="IPR018060">
    <property type="entry name" value="HTH_AraC"/>
</dbReference>
<dbReference type="InterPro" id="IPR037923">
    <property type="entry name" value="HTH-like"/>
</dbReference>
<dbReference type="Proteomes" id="UP001203004">
    <property type="component" value="Unassembled WGS sequence"/>
</dbReference>
<evidence type="ECO:0000256" key="3">
    <source>
        <dbReference type="ARBA" id="ARBA00023163"/>
    </source>
</evidence>
<comment type="caution">
    <text evidence="5">The sequence shown here is derived from an EMBL/GenBank/DDBJ whole genome shotgun (WGS) entry which is preliminary data.</text>
</comment>
<protein>
    <submittedName>
        <fullName evidence="5">AraC family transcriptional regulator</fullName>
    </submittedName>
</protein>
<dbReference type="Pfam" id="PF12833">
    <property type="entry name" value="HTH_18"/>
    <property type="match status" value="1"/>
</dbReference>
<organism evidence="5 6">
    <name type="scientific">Sporolactobacillus mangiferae</name>
    <dbReference type="NCBI Taxonomy" id="2940498"/>
    <lineage>
        <taxon>Bacteria</taxon>
        <taxon>Bacillati</taxon>
        <taxon>Bacillota</taxon>
        <taxon>Bacilli</taxon>
        <taxon>Bacillales</taxon>
        <taxon>Sporolactobacillaceae</taxon>
        <taxon>Sporolactobacillus</taxon>
    </lineage>
</organism>
<evidence type="ECO:0000256" key="2">
    <source>
        <dbReference type="ARBA" id="ARBA00023125"/>
    </source>
</evidence>
<dbReference type="SUPFAM" id="SSF46689">
    <property type="entry name" value="Homeodomain-like"/>
    <property type="match status" value="1"/>
</dbReference>
<evidence type="ECO:0000313" key="6">
    <source>
        <dbReference type="Proteomes" id="UP001203004"/>
    </source>
</evidence>
<keyword evidence="1" id="KW-0805">Transcription regulation</keyword>
<dbReference type="InterPro" id="IPR009057">
    <property type="entry name" value="Homeodomain-like_sf"/>
</dbReference>
<reference evidence="5 6" key="1">
    <citation type="submission" date="2022-05" db="EMBL/GenBank/DDBJ databases">
        <title>Sporolactobacillus sp nov CPB3-1, isolated from tree bark (Mangifera indica L.).</title>
        <authorList>
            <person name="Phuengjayaem S."/>
            <person name="Tanasupawat S."/>
        </authorList>
    </citation>
    <scope>NUCLEOTIDE SEQUENCE [LARGE SCALE GENOMIC DNA]</scope>
    <source>
        <strain evidence="5 6">CPB3-1</strain>
    </source>
</reference>
<dbReference type="EMBL" id="JAMAST010000031">
    <property type="protein sequence ID" value="MCL1632975.1"/>
    <property type="molecule type" value="Genomic_DNA"/>
</dbReference>
<keyword evidence="6" id="KW-1185">Reference proteome</keyword>
<dbReference type="PANTHER" id="PTHR43280">
    <property type="entry name" value="ARAC-FAMILY TRANSCRIPTIONAL REGULATOR"/>
    <property type="match status" value="1"/>
</dbReference>
<name>A0ABT0MDM1_9BACL</name>
<dbReference type="PROSITE" id="PS01124">
    <property type="entry name" value="HTH_ARAC_FAMILY_2"/>
    <property type="match status" value="1"/>
</dbReference>
<evidence type="ECO:0000313" key="5">
    <source>
        <dbReference type="EMBL" id="MCL1632975.1"/>
    </source>
</evidence>
<evidence type="ECO:0000259" key="4">
    <source>
        <dbReference type="PROSITE" id="PS01124"/>
    </source>
</evidence>
<keyword evidence="3" id="KW-0804">Transcription</keyword>
<dbReference type="SMART" id="SM00342">
    <property type="entry name" value="HTH_ARAC"/>
    <property type="match status" value="1"/>
</dbReference>
<proteinExistence type="predicted"/>
<evidence type="ECO:0000256" key="1">
    <source>
        <dbReference type="ARBA" id="ARBA00023015"/>
    </source>
</evidence>
<sequence length="279" mass="32665">MSYLMINIPSYPFFLYSGDALFRAGDAHRQRSALHMFDLLFVEYGCLYMVDAKKKYEVKANHYLILDPDKTHRAFKPCTEETYFHWLHFSTREKYQFNESEKINSIFDDDQTDHLVVPKYKGINQTDRVMIPKFRGVTPDRASQIANIMKELEAFSINRYQQSALIHKSQIIGTKLQQQEKFLNLLFLLDLNPGTNQRSVEIDVIMNYLRENYQNQLSLNDLAKVVNWHPTYLIRCFKKKFGITPNKALNTIRIEHAKNLLINTSLTCETIAEETGFSS</sequence>
<gene>
    <name evidence="5" type="ORF">M3N64_13700</name>
</gene>
<accession>A0ABT0MDM1</accession>